<feature type="compositionally biased region" description="Basic residues" evidence="2">
    <location>
        <begin position="1"/>
        <end position="11"/>
    </location>
</feature>
<dbReference type="Proteomes" id="UP000076632">
    <property type="component" value="Unassembled WGS sequence"/>
</dbReference>
<dbReference type="CDD" id="cd18086">
    <property type="entry name" value="HsC9orf114-like"/>
    <property type="match status" value="1"/>
</dbReference>
<dbReference type="InterPro" id="IPR012340">
    <property type="entry name" value="NA-bd_OB-fold"/>
</dbReference>
<dbReference type="PANTHER" id="PTHR12150">
    <property type="entry name" value="CLASS IV SAM-BINDING METHYLTRANSFERASE-RELATED"/>
    <property type="match status" value="1"/>
</dbReference>
<feature type="region of interest" description="Disordered" evidence="2">
    <location>
        <begin position="95"/>
        <end position="121"/>
    </location>
</feature>
<reference evidence="3 4" key="1">
    <citation type="journal article" date="2016" name="Fungal Biol.">
        <title>The genome of Xylona heveae provides a window into fungal endophytism.</title>
        <authorList>
            <person name="Gazis R."/>
            <person name="Kuo A."/>
            <person name="Riley R."/>
            <person name="LaButti K."/>
            <person name="Lipzen A."/>
            <person name="Lin J."/>
            <person name="Amirebrahimi M."/>
            <person name="Hesse C.N."/>
            <person name="Spatafora J.W."/>
            <person name="Henrissat B."/>
            <person name="Hainaut M."/>
            <person name="Grigoriev I.V."/>
            <person name="Hibbett D.S."/>
        </authorList>
    </citation>
    <scope>NUCLEOTIDE SEQUENCE [LARGE SCALE GENOMIC DNA]</scope>
    <source>
        <strain evidence="3 4">TC161</strain>
    </source>
</reference>
<dbReference type="PANTHER" id="PTHR12150:SF13">
    <property type="entry name" value="METHYLTRANSFERASE C9ORF114-RELATED"/>
    <property type="match status" value="1"/>
</dbReference>
<protein>
    <submittedName>
        <fullName evidence="3">DUF171-domain-containing protein</fullName>
    </submittedName>
</protein>
<dbReference type="STRING" id="1328760.A0A161TQR6"/>
<dbReference type="GeneID" id="28899346"/>
<dbReference type="SUPFAM" id="SSF75217">
    <property type="entry name" value="alpha/beta knot"/>
    <property type="match status" value="1"/>
</dbReference>
<dbReference type="EMBL" id="KV407456">
    <property type="protein sequence ID" value="KZF24716.1"/>
    <property type="molecule type" value="Genomic_DNA"/>
</dbReference>
<dbReference type="OrthoDB" id="361029at2759"/>
<dbReference type="InterPro" id="IPR029026">
    <property type="entry name" value="tRNA_m1G_MTases_N"/>
</dbReference>
<dbReference type="SUPFAM" id="SSF50249">
    <property type="entry name" value="Nucleic acid-binding proteins"/>
    <property type="match status" value="1"/>
</dbReference>
<name>A0A161TQR6_XYLHT</name>
<dbReference type="InterPro" id="IPR029028">
    <property type="entry name" value="Alpha/beta_knot_MTases"/>
</dbReference>
<evidence type="ECO:0000256" key="2">
    <source>
        <dbReference type="SAM" id="MobiDB-lite"/>
    </source>
</evidence>
<keyword evidence="4" id="KW-1185">Reference proteome</keyword>
<dbReference type="AlphaFoldDB" id="A0A161TQR6"/>
<feature type="region of interest" description="Disordered" evidence="2">
    <location>
        <begin position="300"/>
        <end position="321"/>
    </location>
</feature>
<accession>A0A161TQR6</accession>
<dbReference type="InterPro" id="IPR003750">
    <property type="entry name" value="Put_MeTrfase-C9orf114-like"/>
</dbReference>
<gene>
    <name evidence="3" type="ORF">L228DRAFT_259894</name>
</gene>
<evidence type="ECO:0000313" key="4">
    <source>
        <dbReference type="Proteomes" id="UP000076632"/>
    </source>
</evidence>
<dbReference type="InParanoid" id="A0A161TQR6"/>
<comment type="similarity">
    <text evidence="1">Belongs to the class IV-like SAM-binding methyltransferase superfamily.</text>
</comment>
<dbReference type="Pfam" id="PF02598">
    <property type="entry name" value="Methyltrn_RNA_3"/>
    <property type="match status" value="1"/>
</dbReference>
<proteinExistence type="inferred from homology"/>
<evidence type="ECO:0000256" key="1">
    <source>
        <dbReference type="ARBA" id="ARBA00009841"/>
    </source>
</evidence>
<organism evidence="3 4">
    <name type="scientific">Xylona heveae (strain CBS 132557 / TC161)</name>
    <dbReference type="NCBI Taxonomy" id="1328760"/>
    <lineage>
        <taxon>Eukaryota</taxon>
        <taxon>Fungi</taxon>
        <taxon>Dikarya</taxon>
        <taxon>Ascomycota</taxon>
        <taxon>Pezizomycotina</taxon>
        <taxon>Xylonomycetes</taxon>
        <taxon>Xylonales</taxon>
        <taxon>Xylonaceae</taxon>
        <taxon>Xylona</taxon>
    </lineage>
</organism>
<dbReference type="OMA" id="FFPIHKD"/>
<dbReference type="RefSeq" id="XP_018190271.1">
    <property type="nucleotide sequence ID" value="XM_018334209.1"/>
</dbReference>
<sequence>MGPNNTKKRKRDSAAPSAQTSSADAVDTSKPTAVFQPSKGRPWTVSVALPGSIIANAQTPELKTILAGQVARALAVFCVDEVVIFDDGYQATHTEKHNKWRQGRRPQADNYSDNYEENNGEKHVYTGYSDPNHYLTQLLSYLETPPHLRKHLFPFHPNLSTAGILPSLDMPHHLRPYEWCQYREGVTVEDSYSYSHKPNSKKTTAETVIESGLRNRVTIPASIPPNTRVTLKFPDSISAVPESQDMPITAEVVSPDAPREEAGYYWGYALRPASSLSAVFTECGYDGGYDVTLGTSERGRPFSELTRPSVSGQEDDGAGAGAGAVPTDFRHLLIVFGGVAGLEVAVKADKELSGMGVTQPEELFDYWVNLCPGQGSRTIRTEEAVWIGLMGLRDIVLRNTL</sequence>
<dbReference type="Gene3D" id="3.40.1280.10">
    <property type="match status" value="2"/>
</dbReference>
<evidence type="ECO:0000313" key="3">
    <source>
        <dbReference type="EMBL" id="KZF24716.1"/>
    </source>
</evidence>
<feature type="region of interest" description="Disordered" evidence="2">
    <location>
        <begin position="1"/>
        <end position="38"/>
    </location>
</feature>
<dbReference type="FunCoup" id="A0A161TQR6">
    <property type="interactions" value="937"/>
</dbReference>